<feature type="domain" description="Copper resistance protein D" evidence="7">
    <location>
        <begin position="177"/>
        <end position="273"/>
    </location>
</feature>
<protein>
    <recommendedName>
        <fullName evidence="7">Copper resistance protein D domain-containing protein</fullName>
    </recommendedName>
</protein>
<keyword evidence="3 6" id="KW-0812">Transmembrane</keyword>
<feature type="transmembrane region" description="Helical" evidence="6">
    <location>
        <begin position="144"/>
        <end position="168"/>
    </location>
</feature>
<keyword evidence="4 6" id="KW-1133">Transmembrane helix</keyword>
<keyword evidence="2" id="KW-1003">Cell membrane</keyword>
<evidence type="ECO:0000259" key="7">
    <source>
        <dbReference type="Pfam" id="PF05425"/>
    </source>
</evidence>
<dbReference type="InterPro" id="IPR008457">
    <property type="entry name" value="Cu-R_CopD_dom"/>
</dbReference>
<dbReference type="Pfam" id="PF05425">
    <property type="entry name" value="CopD"/>
    <property type="match status" value="1"/>
</dbReference>
<feature type="transmembrane region" description="Helical" evidence="6">
    <location>
        <begin position="224"/>
        <end position="241"/>
    </location>
</feature>
<feature type="transmembrane region" description="Helical" evidence="6">
    <location>
        <begin position="342"/>
        <end position="364"/>
    </location>
</feature>
<evidence type="ECO:0000313" key="8">
    <source>
        <dbReference type="EMBL" id="BCU82095.1"/>
    </source>
</evidence>
<keyword evidence="9" id="KW-1185">Reference proteome</keyword>
<keyword evidence="5 6" id="KW-0472">Membrane</keyword>
<dbReference type="GO" id="GO:0006825">
    <property type="term" value="P:copper ion transport"/>
    <property type="evidence" value="ECO:0007669"/>
    <property type="project" value="InterPro"/>
</dbReference>
<feature type="transmembrane region" description="Helical" evidence="6">
    <location>
        <begin position="180"/>
        <end position="204"/>
    </location>
</feature>
<comment type="subcellular location">
    <subcellularLocation>
        <location evidence="1">Cell membrane</location>
        <topology evidence="1">Multi-pass membrane protein</topology>
    </subcellularLocation>
</comment>
<dbReference type="AlphaFoldDB" id="A0A8D5ZMW0"/>
<feature type="transmembrane region" description="Helical" evidence="6">
    <location>
        <begin position="86"/>
        <end position="103"/>
    </location>
</feature>
<reference evidence="8" key="1">
    <citation type="journal article" date="2013" name="Int. J. Syst. Evol. Microbiol.">
        <title>Polycladomyces abyssicola gen. nov., sp. nov., a thermophilic filamentous bacterium isolated from hemipelagic sediment.</title>
        <authorList>
            <person name="Tsubouchi T."/>
            <person name="Shimane Y."/>
            <person name="Mori K."/>
            <person name="Usui K."/>
            <person name="Hiraki T."/>
            <person name="Tame A."/>
            <person name="Uematsu K."/>
            <person name="Maruyama T."/>
            <person name="Hatada Y."/>
        </authorList>
    </citation>
    <scope>NUCLEOTIDE SEQUENCE</scope>
    <source>
        <strain evidence="8">JIR-001</strain>
    </source>
</reference>
<feature type="transmembrane region" description="Helical" evidence="6">
    <location>
        <begin position="12"/>
        <end position="31"/>
    </location>
</feature>
<feature type="transmembrane region" description="Helical" evidence="6">
    <location>
        <begin position="115"/>
        <end position="132"/>
    </location>
</feature>
<evidence type="ECO:0000256" key="1">
    <source>
        <dbReference type="ARBA" id="ARBA00004651"/>
    </source>
</evidence>
<accession>A0A8D5ZMW0</accession>
<dbReference type="InterPro" id="IPR032694">
    <property type="entry name" value="CopC/D"/>
</dbReference>
<proteinExistence type="predicted"/>
<sequence>MIVWVQTLFETMAVTCLALLTGGALLSLVGDEYKPIVVFPHRLFPLVTLLAGLASFVPVLRLVLFLAPDTGWMEAIRLGVFLSRTGQVWLGLMAASILLALFLQARDMTSSKWTSGLALIGTWMLILIKSWMGHAASVSGVSGWVLHSVHLTAVCIWAGGLMMAGFFTVDTARWLSFLRWFTPTAIGCVTAVILAGWGLMGIIAPEYVASWVLPYGEALLIKQWMTAGVLVMAGVNGGWIRRKLARGEGVNPLPWIRAEAILILLVVAITAWMSQEAAPHTVAETVQAVGVSPLFEGLFPGKWHPGLRAEWQGHLLGGLSVLVALILLALIPLLFRQRRSAYGAVWLAGLAACVGFVGVLVWAYGG</sequence>
<feature type="transmembrane region" description="Helical" evidence="6">
    <location>
        <begin position="43"/>
        <end position="66"/>
    </location>
</feature>
<gene>
    <name evidence="8" type="ORF">JIR001_18780</name>
</gene>
<dbReference type="PANTHER" id="PTHR34820">
    <property type="entry name" value="INNER MEMBRANE PROTEIN YEBZ"/>
    <property type="match status" value="1"/>
</dbReference>
<dbReference type="KEGG" id="pabs:JIR001_18780"/>
<reference evidence="8" key="2">
    <citation type="journal article" date="2021" name="Microbiol. Resour. Announc.">
        <title>Complete Genome Sequence of Polycladomyces abyssicola JIR-001T, Isolated from Hemipelagic Sediment in Deep Seawater.</title>
        <authorList>
            <person name="Tsubouchi T."/>
            <person name="Kaneko Y."/>
        </authorList>
    </citation>
    <scope>NUCLEOTIDE SEQUENCE</scope>
    <source>
        <strain evidence="8">JIR-001</strain>
    </source>
</reference>
<dbReference type="PANTHER" id="PTHR34820:SF4">
    <property type="entry name" value="INNER MEMBRANE PROTEIN YEBZ"/>
    <property type="match status" value="1"/>
</dbReference>
<feature type="transmembrane region" description="Helical" evidence="6">
    <location>
        <begin position="253"/>
        <end position="273"/>
    </location>
</feature>
<evidence type="ECO:0000256" key="6">
    <source>
        <dbReference type="SAM" id="Phobius"/>
    </source>
</evidence>
<evidence type="ECO:0000256" key="4">
    <source>
        <dbReference type="ARBA" id="ARBA00022989"/>
    </source>
</evidence>
<evidence type="ECO:0000313" key="9">
    <source>
        <dbReference type="Proteomes" id="UP000677436"/>
    </source>
</evidence>
<evidence type="ECO:0000256" key="2">
    <source>
        <dbReference type="ARBA" id="ARBA00022475"/>
    </source>
</evidence>
<feature type="transmembrane region" description="Helical" evidence="6">
    <location>
        <begin position="315"/>
        <end position="335"/>
    </location>
</feature>
<dbReference type="EMBL" id="AP024601">
    <property type="protein sequence ID" value="BCU82095.1"/>
    <property type="molecule type" value="Genomic_DNA"/>
</dbReference>
<dbReference type="GO" id="GO:0005886">
    <property type="term" value="C:plasma membrane"/>
    <property type="evidence" value="ECO:0007669"/>
    <property type="project" value="UniProtKB-SubCell"/>
</dbReference>
<evidence type="ECO:0000256" key="3">
    <source>
        <dbReference type="ARBA" id="ARBA00022692"/>
    </source>
</evidence>
<organism evidence="8 9">
    <name type="scientific">Polycladomyces abyssicola</name>
    <dbReference type="NCBI Taxonomy" id="1125966"/>
    <lineage>
        <taxon>Bacteria</taxon>
        <taxon>Bacillati</taxon>
        <taxon>Bacillota</taxon>
        <taxon>Bacilli</taxon>
        <taxon>Bacillales</taxon>
        <taxon>Thermoactinomycetaceae</taxon>
        <taxon>Polycladomyces</taxon>
    </lineage>
</organism>
<evidence type="ECO:0000256" key="5">
    <source>
        <dbReference type="ARBA" id="ARBA00023136"/>
    </source>
</evidence>
<name>A0A8D5ZMW0_9BACL</name>
<dbReference type="Proteomes" id="UP000677436">
    <property type="component" value="Chromosome"/>
</dbReference>
<dbReference type="RefSeq" id="WP_212772479.1">
    <property type="nucleotide sequence ID" value="NZ_AP024601.1"/>
</dbReference>